<comment type="subcellular location">
    <subcellularLocation>
        <location evidence="1">Cell membrane</location>
        <topology evidence="1">Multi-pass membrane protein</topology>
    </subcellularLocation>
</comment>
<reference evidence="6 7" key="1">
    <citation type="submission" date="2014-01" db="EMBL/GenBank/DDBJ databases">
        <authorList>
            <person name="Dobos K."/>
            <person name="Lenaerts A."/>
            <person name="Ordway D."/>
            <person name="DeGroote M.A."/>
            <person name="Parker T."/>
            <person name="Sizemore C."/>
            <person name="Tallon L.J."/>
            <person name="Sadzewicz L.K."/>
            <person name="Sengamalay N."/>
            <person name="Fraser C.M."/>
            <person name="Hine E."/>
            <person name="Shefchek K.A."/>
            <person name="Das S.P."/>
            <person name="Tettelin H."/>
        </authorList>
    </citation>
    <scope>NUCLEOTIDE SEQUENCE [LARGE SCALE GENOMIC DNA]</scope>
    <source>
        <strain evidence="6 7">Harvey</strain>
    </source>
</reference>
<evidence type="ECO:0000259" key="5">
    <source>
        <dbReference type="PROSITE" id="PS50850"/>
    </source>
</evidence>
<evidence type="ECO:0000313" key="7">
    <source>
        <dbReference type="Proteomes" id="UP000020681"/>
    </source>
</evidence>
<evidence type="ECO:0000256" key="4">
    <source>
        <dbReference type="ARBA" id="ARBA00023136"/>
    </source>
</evidence>
<evidence type="ECO:0000256" key="3">
    <source>
        <dbReference type="ARBA" id="ARBA00022989"/>
    </source>
</evidence>
<proteinExistence type="predicted"/>
<comment type="caution">
    <text evidence="6">The sequence shown here is derived from an EMBL/GenBank/DDBJ whole genome shotgun (WGS) entry which is preliminary data.</text>
</comment>
<dbReference type="InterPro" id="IPR036259">
    <property type="entry name" value="MFS_trans_sf"/>
</dbReference>
<gene>
    <name evidence="6" type="ORF">I551_0170</name>
</gene>
<evidence type="ECO:0000256" key="2">
    <source>
        <dbReference type="ARBA" id="ARBA00022692"/>
    </source>
</evidence>
<dbReference type="InterPro" id="IPR011701">
    <property type="entry name" value="MFS"/>
</dbReference>
<dbReference type="Gene3D" id="1.20.1720.10">
    <property type="entry name" value="Multidrug resistance protein D"/>
    <property type="match status" value="1"/>
</dbReference>
<sequence length="42" mass="4656">MSVMGIPLLLGPMAGPILGGWLIDDYGWQWIFWINVPIGLIT</sequence>
<dbReference type="SUPFAM" id="SSF103473">
    <property type="entry name" value="MFS general substrate transporter"/>
    <property type="match status" value="1"/>
</dbReference>
<keyword evidence="7" id="KW-1185">Reference proteome</keyword>
<dbReference type="EMBL" id="JAOL01000062">
    <property type="protein sequence ID" value="EUA93395.1"/>
    <property type="molecule type" value="Genomic_DNA"/>
</dbReference>
<organism evidence="6 7">
    <name type="scientific">Mycobacterium ulcerans str. Harvey</name>
    <dbReference type="NCBI Taxonomy" id="1299332"/>
    <lineage>
        <taxon>Bacteria</taxon>
        <taxon>Bacillati</taxon>
        <taxon>Actinomycetota</taxon>
        <taxon>Actinomycetes</taxon>
        <taxon>Mycobacteriales</taxon>
        <taxon>Mycobacteriaceae</taxon>
        <taxon>Mycobacterium</taxon>
        <taxon>Mycobacterium ulcerans group</taxon>
    </lineage>
</organism>
<keyword evidence="4" id="KW-0472">Membrane</keyword>
<keyword evidence="3" id="KW-1133">Transmembrane helix</keyword>
<feature type="domain" description="Major facilitator superfamily (MFS) profile" evidence="5">
    <location>
        <begin position="1"/>
        <end position="42"/>
    </location>
</feature>
<evidence type="ECO:0000313" key="6">
    <source>
        <dbReference type="EMBL" id="EUA93395.1"/>
    </source>
</evidence>
<accession>A0ABN0R8F0</accession>
<dbReference type="Proteomes" id="UP000020681">
    <property type="component" value="Unassembled WGS sequence"/>
</dbReference>
<name>A0ABN0R8F0_MYCUL</name>
<dbReference type="InterPro" id="IPR020846">
    <property type="entry name" value="MFS_dom"/>
</dbReference>
<keyword evidence="2" id="KW-0812">Transmembrane</keyword>
<dbReference type="Pfam" id="PF07690">
    <property type="entry name" value="MFS_1"/>
    <property type="match status" value="1"/>
</dbReference>
<dbReference type="PROSITE" id="PS50850">
    <property type="entry name" value="MFS"/>
    <property type="match status" value="1"/>
</dbReference>
<evidence type="ECO:0000256" key="1">
    <source>
        <dbReference type="ARBA" id="ARBA00004651"/>
    </source>
</evidence>
<protein>
    <submittedName>
        <fullName evidence="6">Major Facilitator Superfamily protein</fullName>
    </submittedName>
</protein>